<dbReference type="Pfam" id="PF00990">
    <property type="entry name" value="GGDEF"/>
    <property type="match status" value="1"/>
</dbReference>
<name>A0A5C1AF43_9BACT</name>
<dbReference type="InterPro" id="IPR003018">
    <property type="entry name" value="GAF"/>
</dbReference>
<dbReference type="NCBIfam" id="TIGR00254">
    <property type="entry name" value="GGDEF"/>
    <property type="match status" value="1"/>
</dbReference>
<feature type="domain" description="GGDEF" evidence="5">
    <location>
        <begin position="483"/>
        <end position="612"/>
    </location>
</feature>
<dbReference type="GO" id="GO:0052621">
    <property type="term" value="F:diguanylate cyclase activity"/>
    <property type="evidence" value="ECO:0007669"/>
    <property type="project" value="UniProtKB-EC"/>
</dbReference>
<evidence type="ECO:0000313" key="7">
    <source>
        <dbReference type="Proteomes" id="UP000324974"/>
    </source>
</evidence>
<dbReference type="PANTHER" id="PTHR45138">
    <property type="entry name" value="REGULATORY COMPONENTS OF SENSORY TRANSDUCTION SYSTEM"/>
    <property type="match status" value="1"/>
</dbReference>
<evidence type="ECO:0000256" key="1">
    <source>
        <dbReference type="ARBA" id="ARBA00012528"/>
    </source>
</evidence>
<dbReference type="PROSITE" id="PS50112">
    <property type="entry name" value="PAS"/>
    <property type="match status" value="1"/>
</dbReference>
<evidence type="ECO:0000256" key="3">
    <source>
        <dbReference type="SAM" id="MobiDB-lite"/>
    </source>
</evidence>
<dbReference type="SUPFAM" id="SSF55781">
    <property type="entry name" value="GAF domain-like"/>
    <property type="match status" value="1"/>
</dbReference>
<dbReference type="InterPro" id="IPR000160">
    <property type="entry name" value="GGDEF_dom"/>
</dbReference>
<sequence length="624" mass="68771">MMIAPLPADESSRLEALRAFNVLDTPPEREYDDLTRLAATICGTPISVISLIDRDRQWFKAKVGVDAEQTSRDIAFCPHAILGRELFVVADAATDERFHDNPLVTGAPHIRFYAGAPLTTPEGFNLGTLCAIDRTPRTLTPEQQDALRVLARQVVAQLILRRQVVALANEVRERRKLEVKLRAEQDRFRAFMDHSPAIAYMKDAAGRFVFVNKTLADRFDRPVDAWVGKTDHDLFAAEFADEYRAHDVQVLAGSEAVQYSEATPERDGRITRWRSYKFPFTDASGRRMLAGMSVDVTAEKLAEDAVRASENKFRTTVDRLAEGVCVVDAATTRFVEANTALLGMLGYTAEEFLALDPFDIVAGETPDLFARNTRAMFDVLACDGRCDVGRRHYRRKDGSVVPVDLRVTVVPNGGAGLHAVIVRDITEQVEHENRLFDYQTQLEEANARLKALAVTDGLTGVKNRAAFNERLGEEFDRATRYGHPLSLILLDVDHFKAFNDTFGHPAGDEVLKIVATTLQTVARGTDFVTRYGGEEFAIVLPDTELSGALVVAERCRRALAGRSWSRRPVTASIGVGTLTPTTADSAELLAEADAALYRSKQAGRNRVSHGSGVTTPPPAAVRGS</sequence>
<dbReference type="SUPFAM" id="SSF55785">
    <property type="entry name" value="PYP-like sensor domain (PAS domain)"/>
    <property type="match status" value="2"/>
</dbReference>
<dbReference type="SMART" id="SM00267">
    <property type="entry name" value="GGDEF"/>
    <property type="match status" value="1"/>
</dbReference>
<dbReference type="AlphaFoldDB" id="A0A5C1AF43"/>
<reference evidence="7" key="1">
    <citation type="submission" date="2019-08" db="EMBL/GenBank/DDBJ databases">
        <title>Limnoglobus roseus gen. nov., sp. nov., a novel freshwater planctomycete with a giant genome from the family Gemmataceae.</title>
        <authorList>
            <person name="Kulichevskaya I.S."/>
            <person name="Naumoff D.G."/>
            <person name="Miroshnikov K."/>
            <person name="Ivanova A."/>
            <person name="Philippov D.A."/>
            <person name="Hakobyan A."/>
            <person name="Rijpstra I.C."/>
            <person name="Sinninghe Damste J.S."/>
            <person name="Liesack W."/>
            <person name="Dedysh S.N."/>
        </authorList>
    </citation>
    <scope>NUCLEOTIDE SEQUENCE [LARGE SCALE GENOMIC DNA]</scope>
    <source>
        <strain evidence="7">PX52</strain>
    </source>
</reference>
<dbReference type="EC" id="2.7.7.65" evidence="1"/>
<dbReference type="GO" id="GO:0005886">
    <property type="term" value="C:plasma membrane"/>
    <property type="evidence" value="ECO:0007669"/>
    <property type="project" value="TreeGrafter"/>
</dbReference>
<dbReference type="Gene3D" id="3.30.450.40">
    <property type="match status" value="1"/>
</dbReference>
<dbReference type="CDD" id="cd01949">
    <property type="entry name" value="GGDEF"/>
    <property type="match status" value="1"/>
</dbReference>
<dbReference type="SMART" id="SM00086">
    <property type="entry name" value="PAC"/>
    <property type="match status" value="1"/>
</dbReference>
<evidence type="ECO:0000259" key="5">
    <source>
        <dbReference type="PROSITE" id="PS50887"/>
    </source>
</evidence>
<dbReference type="InterPro" id="IPR000014">
    <property type="entry name" value="PAS"/>
</dbReference>
<dbReference type="InterPro" id="IPR029016">
    <property type="entry name" value="GAF-like_dom_sf"/>
</dbReference>
<dbReference type="GO" id="GO:1902201">
    <property type="term" value="P:negative regulation of bacterial-type flagellum-dependent cell motility"/>
    <property type="evidence" value="ECO:0007669"/>
    <property type="project" value="TreeGrafter"/>
</dbReference>
<keyword evidence="7" id="KW-1185">Reference proteome</keyword>
<dbReference type="FunFam" id="3.30.70.270:FF:000001">
    <property type="entry name" value="Diguanylate cyclase domain protein"/>
    <property type="match status" value="1"/>
</dbReference>
<dbReference type="SMART" id="SM00065">
    <property type="entry name" value="GAF"/>
    <property type="match status" value="1"/>
</dbReference>
<dbReference type="InterPro" id="IPR001610">
    <property type="entry name" value="PAC"/>
</dbReference>
<dbReference type="Pfam" id="PF08448">
    <property type="entry name" value="PAS_4"/>
    <property type="match status" value="1"/>
</dbReference>
<comment type="catalytic activity">
    <reaction evidence="2">
        <text>2 GTP = 3',3'-c-di-GMP + 2 diphosphate</text>
        <dbReference type="Rhea" id="RHEA:24898"/>
        <dbReference type="ChEBI" id="CHEBI:33019"/>
        <dbReference type="ChEBI" id="CHEBI:37565"/>
        <dbReference type="ChEBI" id="CHEBI:58805"/>
        <dbReference type="EC" id="2.7.7.65"/>
    </reaction>
</comment>
<accession>A0A5C1AF43</accession>
<feature type="region of interest" description="Disordered" evidence="3">
    <location>
        <begin position="600"/>
        <end position="624"/>
    </location>
</feature>
<dbReference type="KEGG" id="lrs:PX52LOC_02689"/>
<dbReference type="EMBL" id="CP042425">
    <property type="protein sequence ID" value="QEL15754.1"/>
    <property type="molecule type" value="Genomic_DNA"/>
</dbReference>
<gene>
    <name evidence="6" type="ORF">PX52LOC_02689</name>
</gene>
<dbReference type="Gene3D" id="3.30.70.270">
    <property type="match status" value="1"/>
</dbReference>
<dbReference type="InterPro" id="IPR013656">
    <property type="entry name" value="PAS_4"/>
</dbReference>
<evidence type="ECO:0000313" key="6">
    <source>
        <dbReference type="EMBL" id="QEL15754.1"/>
    </source>
</evidence>
<evidence type="ECO:0000259" key="4">
    <source>
        <dbReference type="PROSITE" id="PS50112"/>
    </source>
</evidence>
<protein>
    <recommendedName>
        <fullName evidence="1">diguanylate cyclase</fullName>
        <ecNumber evidence="1">2.7.7.65</ecNumber>
    </recommendedName>
</protein>
<proteinExistence type="predicted"/>
<dbReference type="InterPro" id="IPR050469">
    <property type="entry name" value="Diguanylate_Cyclase"/>
</dbReference>
<evidence type="ECO:0000256" key="2">
    <source>
        <dbReference type="ARBA" id="ARBA00034247"/>
    </source>
</evidence>
<dbReference type="Pfam" id="PF01590">
    <property type="entry name" value="GAF"/>
    <property type="match status" value="1"/>
</dbReference>
<dbReference type="GO" id="GO:0043709">
    <property type="term" value="P:cell adhesion involved in single-species biofilm formation"/>
    <property type="evidence" value="ECO:0007669"/>
    <property type="project" value="TreeGrafter"/>
</dbReference>
<feature type="domain" description="PAS" evidence="4">
    <location>
        <begin position="309"/>
        <end position="353"/>
    </location>
</feature>
<dbReference type="SMART" id="SM00091">
    <property type="entry name" value="PAS"/>
    <property type="match status" value="2"/>
</dbReference>
<dbReference type="CDD" id="cd00130">
    <property type="entry name" value="PAS"/>
    <property type="match status" value="1"/>
</dbReference>
<dbReference type="Proteomes" id="UP000324974">
    <property type="component" value="Chromosome"/>
</dbReference>
<dbReference type="SUPFAM" id="SSF55073">
    <property type="entry name" value="Nucleotide cyclase"/>
    <property type="match status" value="1"/>
</dbReference>
<dbReference type="PANTHER" id="PTHR45138:SF9">
    <property type="entry name" value="DIGUANYLATE CYCLASE DGCM-RELATED"/>
    <property type="match status" value="1"/>
</dbReference>
<dbReference type="Gene3D" id="3.30.450.20">
    <property type="entry name" value="PAS domain"/>
    <property type="match status" value="2"/>
</dbReference>
<organism evidence="6 7">
    <name type="scientific">Limnoglobus roseus</name>
    <dbReference type="NCBI Taxonomy" id="2598579"/>
    <lineage>
        <taxon>Bacteria</taxon>
        <taxon>Pseudomonadati</taxon>
        <taxon>Planctomycetota</taxon>
        <taxon>Planctomycetia</taxon>
        <taxon>Gemmatales</taxon>
        <taxon>Gemmataceae</taxon>
        <taxon>Limnoglobus</taxon>
    </lineage>
</organism>
<dbReference type="InterPro" id="IPR043128">
    <property type="entry name" value="Rev_trsase/Diguanyl_cyclase"/>
</dbReference>
<dbReference type="Pfam" id="PF13426">
    <property type="entry name" value="PAS_9"/>
    <property type="match status" value="1"/>
</dbReference>
<dbReference type="NCBIfam" id="TIGR00229">
    <property type="entry name" value="sensory_box"/>
    <property type="match status" value="2"/>
</dbReference>
<dbReference type="RefSeq" id="WP_218575351.1">
    <property type="nucleotide sequence ID" value="NZ_CP042425.1"/>
</dbReference>
<feature type="compositionally biased region" description="Pro residues" evidence="3">
    <location>
        <begin position="615"/>
        <end position="624"/>
    </location>
</feature>
<dbReference type="InterPro" id="IPR035965">
    <property type="entry name" value="PAS-like_dom_sf"/>
</dbReference>
<dbReference type="InterPro" id="IPR029787">
    <property type="entry name" value="Nucleotide_cyclase"/>
</dbReference>
<dbReference type="PROSITE" id="PS50887">
    <property type="entry name" value="GGDEF"/>
    <property type="match status" value="1"/>
</dbReference>